<evidence type="ECO:0000256" key="3">
    <source>
        <dbReference type="SAM" id="SignalP"/>
    </source>
</evidence>
<dbReference type="Proteomes" id="UP000053226">
    <property type="component" value="Unassembled WGS sequence"/>
</dbReference>
<dbReference type="Pfam" id="PF13995">
    <property type="entry name" value="YebF"/>
    <property type="match status" value="1"/>
</dbReference>
<name>A0A0N0Z8H4_9GAMM</name>
<keyword evidence="5" id="KW-1185">Reference proteome</keyword>
<feature type="signal peptide" evidence="3">
    <location>
        <begin position="1"/>
        <end position="26"/>
    </location>
</feature>
<keyword evidence="3" id="KW-0732">Signal</keyword>
<dbReference type="RefSeq" id="WP_053908232.1">
    <property type="nucleotide sequence ID" value="NZ_CAWMUS010000018.1"/>
</dbReference>
<gene>
    <name evidence="4" type="ORF">M992_1833</name>
</gene>
<accession>A0A0N0Z8H4</accession>
<sequence>METIKNNRLNLILATVALTFSAFTFAATSDEARTAHFISCEKLNEVQIGAQVKNDFMHNRLPRWQDEKAILGSKAVAWVNNNNITQTPEGYQVPLDVRGAKKDLRYNVQVDCVKNTITYQPIK</sequence>
<keyword evidence="1" id="KW-1015">Disulfide bond</keyword>
<evidence type="ECO:0000313" key="5">
    <source>
        <dbReference type="Proteomes" id="UP000053226"/>
    </source>
</evidence>
<proteinExistence type="predicted"/>
<dbReference type="AlphaFoldDB" id="A0A0N0Z8H4"/>
<comment type="caution">
    <text evidence="2">Lacks conserved residue(s) required for the propagation of feature annotation.</text>
</comment>
<reference evidence="4 5" key="1">
    <citation type="submission" date="2015-07" db="EMBL/GenBank/DDBJ databases">
        <title>ATOL: Assembling a taxonomically balanced genome-scale reconstruction of the evolutionary history of the Enterobacteriaceae.</title>
        <authorList>
            <person name="Plunkett G.III."/>
            <person name="Neeno-Eckwall E.C."/>
            <person name="Glasner J.D."/>
            <person name="Perna N.T."/>
        </authorList>
    </citation>
    <scope>NUCLEOTIDE SEQUENCE [LARGE SCALE GENOMIC DNA]</scope>
    <source>
        <strain evidence="4 5">ATCC 35017</strain>
    </source>
</reference>
<dbReference type="Gene3D" id="3.10.450.300">
    <property type="entry name" value="YebF/Colicin-M immunity protein"/>
    <property type="match status" value="1"/>
</dbReference>
<evidence type="ECO:0000256" key="2">
    <source>
        <dbReference type="PROSITE-ProRule" id="PRU01323"/>
    </source>
</evidence>
<dbReference type="InterPro" id="IPR038703">
    <property type="entry name" value="YebF/Cmi_sf"/>
</dbReference>
<dbReference type="OrthoDB" id="6454940at2"/>
<dbReference type="InterPro" id="IPR025603">
    <property type="entry name" value="YebF/ColM_immunity"/>
</dbReference>
<feature type="chain" id="PRO_5005864544" evidence="3">
    <location>
        <begin position="27"/>
        <end position="123"/>
    </location>
</feature>
<dbReference type="PROSITE" id="PS51979">
    <property type="entry name" value="YEBF_CMI"/>
    <property type="match status" value="1"/>
</dbReference>
<evidence type="ECO:0000313" key="4">
    <source>
        <dbReference type="EMBL" id="KPD02678.1"/>
    </source>
</evidence>
<organism evidence="4 5">
    <name type="scientific">Moellerella wisconsensis ATCC 35017</name>
    <dbReference type="NCBI Taxonomy" id="1354267"/>
    <lineage>
        <taxon>Bacteria</taxon>
        <taxon>Pseudomonadati</taxon>
        <taxon>Pseudomonadota</taxon>
        <taxon>Gammaproteobacteria</taxon>
        <taxon>Enterobacterales</taxon>
        <taxon>Morganellaceae</taxon>
        <taxon>Moellerella</taxon>
    </lineage>
</organism>
<dbReference type="NCBIfam" id="NF041240">
    <property type="entry name" value="YebF_not_Cmi"/>
    <property type="match status" value="1"/>
</dbReference>
<dbReference type="EMBL" id="LGAA01000018">
    <property type="protein sequence ID" value="KPD02678.1"/>
    <property type="molecule type" value="Genomic_DNA"/>
</dbReference>
<protein>
    <submittedName>
        <fullName evidence="4">YebF family secreted protein</fullName>
    </submittedName>
</protein>
<evidence type="ECO:0000256" key="1">
    <source>
        <dbReference type="ARBA" id="ARBA00023157"/>
    </source>
</evidence>
<comment type="caution">
    <text evidence="4">The sequence shown here is derived from an EMBL/GenBank/DDBJ whole genome shotgun (WGS) entry which is preliminary data.</text>
</comment>